<gene>
    <name evidence="23" type="ORF">GSONMT00075888001</name>
</gene>
<dbReference type="InterPro" id="IPR032695">
    <property type="entry name" value="Integrin_dom_sf"/>
</dbReference>
<dbReference type="Gene3D" id="1.20.5.100">
    <property type="entry name" value="Cytochrome c1, transmembrane anchor, C-terminal"/>
    <property type="match status" value="1"/>
</dbReference>
<feature type="transmembrane region" description="Helical" evidence="19">
    <location>
        <begin position="102"/>
        <end position="121"/>
    </location>
</feature>
<feature type="disulfide bond" evidence="17">
    <location>
        <begin position="596"/>
        <end position="612"/>
    </location>
</feature>
<evidence type="ECO:0000256" key="9">
    <source>
        <dbReference type="ARBA" id="ARBA00022837"/>
    </source>
</evidence>
<dbReference type="Pfam" id="PF00362">
    <property type="entry name" value="Integrin_beta"/>
    <property type="match status" value="1"/>
</dbReference>
<feature type="transmembrane region" description="Helical" evidence="19">
    <location>
        <begin position="800"/>
        <end position="821"/>
    </location>
</feature>
<dbReference type="Pfam" id="PF08725">
    <property type="entry name" value="Integrin_b_cyt"/>
    <property type="match status" value="1"/>
</dbReference>
<feature type="disulfide bond" evidence="17">
    <location>
        <begin position="153"/>
        <end position="169"/>
    </location>
</feature>
<dbReference type="InterPro" id="IPR002369">
    <property type="entry name" value="Integrin_bsu_VWA"/>
</dbReference>
<keyword evidence="15 17" id="KW-1015">Disulfide bond</keyword>
<evidence type="ECO:0000256" key="2">
    <source>
        <dbReference type="ARBA" id="ARBA00007449"/>
    </source>
</evidence>
<dbReference type="InterPro" id="IPR036465">
    <property type="entry name" value="vWFA_dom_sf"/>
</dbReference>
<reference evidence="23" key="1">
    <citation type="journal article" date="2014" name="Nat. Commun.">
        <title>The rainbow trout genome provides novel insights into evolution after whole-genome duplication in vertebrates.</title>
        <authorList>
            <person name="Berthelot C."/>
            <person name="Brunet F."/>
            <person name="Chalopin D."/>
            <person name="Juanchich A."/>
            <person name="Bernard M."/>
            <person name="Noel B."/>
            <person name="Bento P."/>
            <person name="Da Silva C."/>
            <person name="Labadie K."/>
            <person name="Alberti A."/>
            <person name="Aury J.M."/>
            <person name="Louis A."/>
            <person name="Dehais P."/>
            <person name="Bardou P."/>
            <person name="Montfort J."/>
            <person name="Klopp C."/>
            <person name="Cabau C."/>
            <person name="Gaspin C."/>
            <person name="Thorgaard G.H."/>
            <person name="Boussaha M."/>
            <person name="Quillet E."/>
            <person name="Guyomard R."/>
            <person name="Galiana D."/>
            <person name="Bobe J."/>
            <person name="Volff J.N."/>
            <person name="Genet C."/>
            <person name="Wincker P."/>
            <person name="Jaillon O."/>
            <person name="Roest Crollius H."/>
            <person name="Guiguen Y."/>
        </authorList>
    </citation>
    <scope>NUCLEOTIDE SEQUENCE [LARGE SCALE GENOMIC DNA]</scope>
</reference>
<evidence type="ECO:0000256" key="5">
    <source>
        <dbReference type="ARBA" id="ARBA00022692"/>
    </source>
</evidence>
<evidence type="ECO:0000256" key="17">
    <source>
        <dbReference type="PIRSR" id="PIRSR002512-1"/>
    </source>
</evidence>
<dbReference type="InterPro" id="IPR015812">
    <property type="entry name" value="Integrin_bsu"/>
</dbReference>
<keyword evidence="12 19" id="KW-1133">Transmembrane helix</keyword>
<dbReference type="SUPFAM" id="SSF103575">
    <property type="entry name" value="Plexin repeat"/>
    <property type="match status" value="1"/>
</dbReference>
<evidence type="ECO:0000256" key="13">
    <source>
        <dbReference type="ARBA" id="ARBA00023037"/>
    </source>
</evidence>
<evidence type="ECO:0000256" key="10">
    <source>
        <dbReference type="ARBA" id="ARBA00022842"/>
    </source>
</evidence>
<dbReference type="Pfam" id="PF23105">
    <property type="entry name" value="EGF_integrin"/>
    <property type="match status" value="1"/>
</dbReference>
<feature type="domain" description="PSI" evidence="21">
    <location>
        <begin position="134"/>
        <end position="181"/>
    </location>
</feature>
<dbReference type="FunFam" id="2.10.25.10:FF:000036">
    <property type="entry name" value="Integrin beta"/>
    <property type="match status" value="1"/>
</dbReference>
<evidence type="ECO:0000256" key="14">
    <source>
        <dbReference type="ARBA" id="ARBA00023136"/>
    </source>
</evidence>
<dbReference type="SUPFAM" id="SSF53300">
    <property type="entry name" value="vWA-like"/>
    <property type="match status" value="1"/>
</dbReference>
<dbReference type="InterPro" id="IPR057243">
    <property type="entry name" value="Integrin_I-EGF_CS"/>
</dbReference>
<dbReference type="GO" id="GO:0005925">
    <property type="term" value="C:focal adhesion"/>
    <property type="evidence" value="ECO:0007669"/>
    <property type="project" value="TreeGrafter"/>
</dbReference>
<keyword evidence="9" id="KW-0106">Calcium</keyword>
<keyword evidence="13 18" id="KW-0401">Integrin</keyword>
<keyword evidence="10" id="KW-0460">Magnesium</keyword>
<feature type="disulfide bond" evidence="17">
    <location>
        <begin position="634"/>
        <end position="643"/>
    </location>
</feature>
<dbReference type="GO" id="GO:0033627">
    <property type="term" value="P:cell adhesion mediated by integrin"/>
    <property type="evidence" value="ECO:0007669"/>
    <property type="project" value="TreeGrafter"/>
</dbReference>
<dbReference type="FunFam" id="3.40.50.410:FF:000002">
    <property type="entry name" value="Integrin beta"/>
    <property type="match status" value="1"/>
</dbReference>
<dbReference type="PROSITE" id="PS00243">
    <property type="entry name" value="I_EGF_1"/>
    <property type="match status" value="2"/>
</dbReference>
<evidence type="ECO:0000256" key="18">
    <source>
        <dbReference type="RuleBase" id="RU000633"/>
    </source>
</evidence>
<feature type="domain" description="Integrin beta subunit cytoplasmic" evidence="22">
    <location>
        <begin position="822"/>
        <end position="869"/>
    </location>
</feature>
<dbReference type="AlphaFoldDB" id="A0A060WHN8"/>
<evidence type="ECO:0000313" key="23">
    <source>
        <dbReference type="EMBL" id="CDQ66682.1"/>
    </source>
</evidence>
<evidence type="ECO:0000256" key="3">
    <source>
        <dbReference type="ARBA" id="ARBA00022475"/>
    </source>
</evidence>
<evidence type="ECO:0000256" key="8">
    <source>
        <dbReference type="ARBA" id="ARBA00022737"/>
    </source>
</evidence>
<keyword evidence="4" id="KW-0245">EGF-like domain</keyword>
<protein>
    <recommendedName>
        <fullName evidence="18">Integrin beta</fullName>
    </recommendedName>
</protein>
<accession>A0A060WHN8</accession>
<evidence type="ECO:0000259" key="21">
    <source>
        <dbReference type="SMART" id="SM00423"/>
    </source>
</evidence>
<feature type="disulfide bond" evidence="17">
    <location>
        <begin position="704"/>
        <end position="748"/>
    </location>
</feature>
<feature type="disulfide bond" evidence="17">
    <location>
        <begin position="671"/>
        <end position="680"/>
    </location>
</feature>
<feature type="domain" description="Integrin beta subunit VWA" evidence="20">
    <location>
        <begin position="140"/>
        <end position="562"/>
    </location>
</feature>
<evidence type="ECO:0000256" key="11">
    <source>
        <dbReference type="ARBA" id="ARBA00022889"/>
    </source>
</evidence>
<dbReference type="GO" id="GO:0008305">
    <property type="term" value="C:integrin complex"/>
    <property type="evidence" value="ECO:0007669"/>
    <property type="project" value="TreeGrafter"/>
</dbReference>
<feature type="disulfide bond" evidence="17">
    <location>
        <begin position="303"/>
        <end position="310"/>
    </location>
</feature>
<feature type="disulfide bond" evidence="17">
    <location>
        <begin position="725"/>
        <end position="734"/>
    </location>
</feature>
<comment type="similarity">
    <text evidence="2 18">Belongs to the integrin beta chain family.</text>
</comment>
<dbReference type="PIRSF" id="PIRSF002512">
    <property type="entry name" value="Integrin_B"/>
    <property type="match status" value="1"/>
</dbReference>
<keyword evidence="11 18" id="KW-0130">Cell adhesion</keyword>
<keyword evidence="14 19" id="KW-0472">Membrane</keyword>
<dbReference type="Gene3D" id="3.40.50.410">
    <property type="entry name" value="von Willebrand factor, type A domain"/>
    <property type="match status" value="1"/>
</dbReference>
<evidence type="ECO:0000313" key="24">
    <source>
        <dbReference type="Proteomes" id="UP000193380"/>
    </source>
</evidence>
<comment type="subcellular location">
    <subcellularLocation>
        <location evidence="1 18">Cell membrane</location>
        <topology evidence="1 18">Single-pass type I membrane protein</topology>
    </subcellularLocation>
</comment>
<dbReference type="EMBL" id="FR904552">
    <property type="protein sequence ID" value="CDQ66682.1"/>
    <property type="molecule type" value="Genomic_DNA"/>
</dbReference>
<evidence type="ECO:0000259" key="20">
    <source>
        <dbReference type="SMART" id="SM00187"/>
    </source>
</evidence>
<dbReference type="GO" id="GO:0005178">
    <property type="term" value="F:integrin binding"/>
    <property type="evidence" value="ECO:0007669"/>
    <property type="project" value="TreeGrafter"/>
</dbReference>
<proteinExistence type="inferred from homology"/>
<feature type="disulfide bond" evidence="17">
    <location>
        <begin position="682"/>
        <end position="689"/>
    </location>
</feature>
<dbReference type="GO" id="GO:0009986">
    <property type="term" value="C:cell surface"/>
    <property type="evidence" value="ECO:0007669"/>
    <property type="project" value="TreeGrafter"/>
</dbReference>
<dbReference type="InterPro" id="IPR057073">
    <property type="entry name" value="EGF_integrin_2"/>
</dbReference>
<keyword evidence="16" id="KW-0325">Glycoprotein</keyword>
<dbReference type="PaxDb" id="8022-A0A060WHN8"/>
<keyword evidence="6" id="KW-0479">Metal-binding</keyword>
<dbReference type="Gene3D" id="2.170.300.10">
    <property type="entry name" value="Tie2 ligand-binding domain superfamily"/>
    <property type="match status" value="1"/>
</dbReference>
<dbReference type="GO" id="GO:0098609">
    <property type="term" value="P:cell-cell adhesion"/>
    <property type="evidence" value="ECO:0007669"/>
    <property type="project" value="TreeGrafter"/>
</dbReference>
<dbReference type="STRING" id="8022.A0A060WHN8"/>
<dbReference type="SMART" id="SM01241">
    <property type="entry name" value="Integrin_b_cyt"/>
    <property type="match status" value="1"/>
</dbReference>
<evidence type="ECO:0000256" key="4">
    <source>
        <dbReference type="ARBA" id="ARBA00022536"/>
    </source>
</evidence>
<name>A0A060WHN8_ONCMY</name>
<feature type="disulfide bond" evidence="17">
    <location>
        <begin position="358"/>
        <end position="398"/>
    </location>
</feature>
<evidence type="ECO:0000256" key="6">
    <source>
        <dbReference type="ARBA" id="ARBA00022723"/>
    </source>
</evidence>
<feature type="disulfide bond" evidence="17">
    <location>
        <begin position="582"/>
        <end position="621"/>
    </location>
</feature>
<dbReference type="GO" id="GO:0007229">
    <property type="term" value="P:integrin-mediated signaling pathway"/>
    <property type="evidence" value="ECO:0007669"/>
    <property type="project" value="UniProtKB-KW"/>
</dbReference>
<feature type="disulfide bond" evidence="17">
    <location>
        <begin position="560"/>
        <end position="564"/>
    </location>
</feature>
<feature type="disulfide bond" evidence="17">
    <location>
        <begin position="664"/>
        <end position="669"/>
    </location>
</feature>
<feature type="disulfide bond" evidence="17">
    <location>
        <begin position="141"/>
        <end position="150"/>
    </location>
</feature>
<dbReference type="Gene3D" id="3.30.1680.10">
    <property type="entry name" value="ligand-binding face of the semaphorins, domain 2"/>
    <property type="match status" value="1"/>
</dbReference>
<evidence type="ECO:0000256" key="1">
    <source>
        <dbReference type="ARBA" id="ARBA00004251"/>
    </source>
</evidence>
<evidence type="ECO:0000259" key="22">
    <source>
        <dbReference type="SMART" id="SM01241"/>
    </source>
</evidence>
<dbReference type="PRINTS" id="PR01186">
    <property type="entry name" value="INTEGRINB"/>
</dbReference>
<feature type="disulfide bond" evidence="17">
    <location>
        <begin position="666"/>
        <end position="696"/>
    </location>
</feature>
<dbReference type="GO" id="GO:0050900">
    <property type="term" value="P:leukocyte migration"/>
    <property type="evidence" value="ECO:0007669"/>
    <property type="project" value="TreeGrafter"/>
</dbReference>
<dbReference type="InterPro" id="IPR016201">
    <property type="entry name" value="PSI"/>
</dbReference>
<feature type="disulfide bond" evidence="17">
    <location>
        <begin position="498"/>
        <end position="514"/>
    </location>
</feature>
<keyword evidence="5 18" id="KW-0812">Transmembrane</keyword>
<feature type="disulfide bond" evidence="17">
    <location>
        <begin position="709"/>
        <end position="718"/>
    </location>
</feature>
<evidence type="ECO:0000256" key="19">
    <source>
        <dbReference type="SAM" id="Phobius"/>
    </source>
</evidence>
<dbReference type="Gene3D" id="2.60.40.1510">
    <property type="entry name" value="ntegrin, alpha v. Chain A, domain 3"/>
    <property type="match status" value="1"/>
</dbReference>
<dbReference type="InterPro" id="IPR014836">
    <property type="entry name" value="Integrin_bsu_cyt_dom"/>
</dbReference>
<organism evidence="23 24">
    <name type="scientific">Oncorhynchus mykiss</name>
    <name type="common">Rainbow trout</name>
    <name type="synonym">Salmo gairdneri</name>
    <dbReference type="NCBI Taxonomy" id="8022"/>
    <lineage>
        <taxon>Eukaryota</taxon>
        <taxon>Metazoa</taxon>
        <taxon>Chordata</taxon>
        <taxon>Craniata</taxon>
        <taxon>Vertebrata</taxon>
        <taxon>Euteleostomi</taxon>
        <taxon>Actinopterygii</taxon>
        <taxon>Neopterygii</taxon>
        <taxon>Teleostei</taxon>
        <taxon>Protacanthopterygii</taxon>
        <taxon>Salmoniformes</taxon>
        <taxon>Salmonidae</taxon>
        <taxon>Salmoninae</taxon>
        <taxon>Oncorhynchus</taxon>
    </lineage>
</organism>
<keyword evidence="7" id="KW-0732">Signal</keyword>
<evidence type="ECO:0000256" key="15">
    <source>
        <dbReference type="ARBA" id="ARBA00023157"/>
    </source>
</evidence>
<evidence type="ECO:0000256" key="7">
    <source>
        <dbReference type="ARBA" id="ARBA00022729"/>
    </source>
</evidence>
<feature type="disulfide bond" evidence="17">
    <location>
        <begin position="144"/>
        <end position="180"/>
    </location>
</feature>
<dbReference type="SMART" id="SM00187">
    <property type="entry name" value="INB"/>
    <property type="match status" value="1"/>
</dbReference>
<dbReference type="SUPFAM" id="SSF57196">
    <property type="entry name" value="EGF/Laminin"/>
    <property type="match status" value="1"/>
</dbReference>
<dbReference type="GO" id="GO:0007160">
    <property type="term" value="P:cell-matrix adhesion"/>
    <property type="evidence" value="ECO:0007669"/>
    <property type="project" value="TreeGrafter"/>
</dbReference>
<dbReference type="PANTHER" id="PTHR10082:SF36">
    <property type="entry name" value="INTEGRIN BETA-7"/>
    <property type="match status" value="1"/>
</dbReference>
<evidence type="ECO:0000256" key="16">
    <source>
        <dbReference type="ARBA" id="ARBA00023180"/>
    </source>
</evidence>
<feature type="disulfide bond" evidence="17">
    <location>
        <begin position="627"/>
        <end position="632"/>
    </location>
</feature>
<dbReference type="Proteomes" id="UP000193380">
    <property type="component" value="Unassembled WGS sequence"/>
</dbReference>
<dbReference type="PANTHER" id="PTHR10082">
    <property type="entry name" value="INTEGRIN BETA SUBUNIT"/>
    <property type="match status" value="1"/>
</dbReference>
<feature type="disulfide bond" evidence="17">
    <location>
        <begin position="629"/>
        <end position="658"/>
    </location>
</feature>
<reference evidence="23" key="2">
    <citation type="submission" date="2014-03" db="EMBL/GenBank/DDBJ databases">
        <authorList>
            <person name="Genoscope - CEA"/>
        </authorList>
    </citation>
    <scope>NUCLEOTIDE SEQUENCE</scope>
</reference>
<evidence type="ECO:0000256" key="12">
    <source>
        <dbReference type="ARBA" id="ARBA00022989"/>
    </source>
</evidence>
<feature type="disulfide bond" evidence="17">
    <location>
        <begin position="645"/>
        <end position="650"/>
    </location>
</feature>
<keyword evidence="3" id="KW-1003">Cell membrane</keyword>
<feature type="disulfide bond" evidence="17">
    <location>
        <begin position="702"/>
        <end position="707"/>
    </location>
</feature>
<dbReference type="Gene3D" id="2.10.25.10">
    <property type="entry name" value="Laminin"/>
    <property type="match status" value="1"/>
</dbReference>
<dbReference type="SUPFAM" id="SSF69179">
    <property type="entry name" value="Integrin domains"/>
    <property type="match status" value="1"/>
</dbReference>
<sequence length="869" mass="96796">MRKQVFVSVRVIFKSLQLFIEIITVLEALRNVSELEIRFGLALSFISHIKETGESLWFQSSGSKLVSDYFSRFQEGRLRKHEKMNIVGCVKKTLIRSVYRSLHLYPQAMVGIFILGTFLLYCVGQNQIQGVPQGCVSQPSCSACLRSPGCAWCKHKDFLKSGESSERRCDTAESLRTRRCEQMDIINPRLDPVFLKNNDLSSNSDNVVQLKPQNLLFKLRVGVPQTFNVSFKRAEGYPIDLYYLMDLSFSMKDDLDTIKNLGQDILSALKKVTQKVRIGFGSFVDKVALPYVSQVKAKKNNPCPNRLNICQPAFSFQNILRLTEDVDEFKTRVSDQIISGNLDSPEAGFDAIMQAAVCQSVIGWNNVTRILVYTSDDTFHIAGDGRLAGIFEPHDGMCHLNGTGFYDGTKYDYPSVGQLARVLAANNIQLIFAVTEDSVAAYKALSKLIPQSVVGVLKNDSSNVVLLISEAYSNLSSTILLEHHEAPSDLDVTYRSHCTPEKGDNTHWQRRGECMNVKLNQQVNFTVSLNISTCLKEKQTFSLKLQGISETLKVSVETLCDCDCQDREEQSSHCNEIGTLTCGICRQGHLGQRCECERPKDMTSADSMAATCRQDNSSQLCSGHGSCECGMCMCQGTHRGNFCQCDDNSCARHNNMLCGGNGQCECGTCKCNANYTGSACDCSTITDQCRTVGKLCNGQGTCQCNQCQCNKDFFGINCSKIANACPKFLDCVTCELDNKKISGLKSNCSQLCGSVKLTWMKGPQEFPCSKDTISYKVELLPDGNILIFYADLPRSIDKTYVIIGSSVSSIIFIGIAVILISRLMLELHYRREYDSFLKAKEAEVWQDMKNPLFQDATTVVMNPMHVQED</sequence>
<keyword evidence="8" id="KW-0677">Repeat</keyword>
<dbReference type="SMART" id="SM00423">
    <property type="entry name" value="PSI"/>
    <property type="match status" value="1"/>
</dbReference>
<dbReference type="GO" id="GO:0046872">
    <property type="term" value="F:metal ion binding"/>
    <property type="evidence" value="ECO:0007669"/>
    <property type="project" value="UniProtKB-KW"/>
</dbReference>